<feature type="region of interest" description="Disordered" evidence="1">
    <location>
        <begin position="1"/>
        <end position="20"/>
    </location>
</feature>
<evidence type="ECO:0000256" key="1">
    <source>
        <dbReference type="SAM" id="MobiDB-lite"/>
    </source>
</evidence>
<keyword evidence="2" id="KW-0472">Membrane</keyword>
<dbReference type="EMBL" id="PYGA01000024">
    <property type="protein sequence ID" value="PSK89982.1"/>
    <property type="molecule type" value="Genomic_DNA"/>
</dbReference>
<protein>
    <submittedName>
        <fullName evidence="3">Uncharacterized protein</fullName>
    </submittedName>
</protein>
<reference evidence="3 4" key="1">
    <citation type="submission" date="2018-03" db="EMBL/GenBank/DDBJ databases">
        <title>Genomic Encyclopedia of Archaeal and Bacterial Type Strains, Phase II (KMG-II): from individual species to whole genera.</title>
        <authorList>
            <person name="Goeker M."/>
        </authorList>
    </citation>
    <scope>NUCLEOTIDE SEQUENCE [LARGE SCALE GENOMIC DNA]</scope>
    <source>
        <strain evidence="3 4">DSM 45312</strain>
    </source>
</reference>
<keyword evidence="4" id="KW-1185">Reference proteome</keyword>
<name>A0A2P8CYD5_9ACTN</name>
<dbReference type="Proteomes" id="UP000240542">
    <property type="component" value="Unassembled WGS sequence"/>
</dbReference>
<keyword evidence="2" id="KW-1133">Transmembrane helix</keyword>
<dbReference type="AlphaFoldDB" id="A0A2P8CYD5"/>
<organism evidence="3 4">
    <name type="scientific">Murinocardiopsis flavida</name>
    <dbReference type="NCBI Taxonomy" id="645275"/>
    <lineage>
        <taxon>Bacteria</taxon>
        <taxon>Bacillati</taxon>
        <taxon>Actinomycetota</taxon>
        <taxon>Actinomycetes</taxon>
        <taxon>Streptosporangiales</taxon>
        <taxon>Nocardiopsidaceae</taxon>
        <taxon>Murinocardiopsis</taxon>
    </lineage>
</organism>
<comment type="caution">
    <text evidence="3">The sequence shown here is derived from an EMBL/GenBank/DDBJ whole genome shotgun (WGS) entry which is preliminary data.</text>
</comment>
<keyword evidence="2" id="KW-0812">Transmembrane</keyword>
<gene>
    <name evidence="3" type="ORF">CLV63_12487</name>
</gene>
<accession>A0A2P8CYD5</accession>
<evidence type="ECO:0000313" key="3">
    <source>
        <dbReference type="EMBL" id="PSK89982.1"/>
    </source>
</evidence>
<proteinExistence type="predicted"/>
<sequence length="76" mass="8371">MFRSEMNDQTSDGPDQGRRPDGMAIVSYLLAGLALWGGIGWLADWAFGYETLFLPIGLLIGMVGSLYLIITQFVRS</sequence>
<feature type="transmembrane region" description="Helical" evidence="2">
    <location>
        <begin position="25"/>
        <end position="46"/>
    </location>
</feature>
<feature type="transmembrane region" description="Helical" evidence="2">
    <location>
        <begin position="52"/>
        <end position="70"/>
    </location>
</feature>
<evidence type="ECO:0000313" key="4">
    <source>
        <dbReference type="Proteomes" id="UP000240542"/>
    </source>
</evidence>
<evidence type="ECO:0000256" key="2">
    <source>
        <dbReference type="SAM" id="Phobius"/>
    </source>
</evidence>